<comment type="caution">
    <text evidence="15">The sequence shown here is derived from an EMBL/GenBank/DDBJ whole genome shotgun (WGS) entry which is preliminary data.</text>
</comment>
<comment type="similarity">
    <text evidence="3">Belongs to the glycosyl hydrolase 43 family.</text>
</comment>
<dbReference type="GO" id="GO:0030245">
    <property type="term" value="P:cellulose catabolic process"/>
    <property type="evidence" value="ECO:0007669"/>
    <property type="project" value="UniProtKB-KW"/>
</dbReference>
<evidence type="ECO:0000256" key="1">
    <source>
        <dbReference type="ARBA" id="ARBA00000966"/>
    </source>
</evidence>
<dbReference type="InterPro" id="IPR008928">
    <property type="entry name" value="6-hairpin_glycosidase_sf"/>
</dbReference>
<reference evidence="15 16" key="1">
    <citation type="submission" date="2018-04" db="EMBL/GenBank/DDBJ databases">
        <title>Pedobacter chongqingensis sp. nov., isolated from a rottenly hemp rope.</title>
        <authorList>
            <person name="Cai Y."/>
        </authorList>
    </citation>
    <scope>NUCLEOTIDE SEQUENCE [LARGE SCALE GENOMIC DNA]</scope>
    <source>
        <strain evidence="15 16">FJ4-8</strain>
    </source>
</reference>
<dbReference type="InterPro" id="IPR005084">
    <property type="entry name" value="CBM6"/>
</dbReference>
<dbReference type="SUPFAM" id="SSF49785">
    <property type="entry name" value="Galactose-binding domain-like"/>
    <property type="match status" value="1"/>
</dbReference>
<comment type="catalytic activity">
    <reaction evidence="1">
        <text>Endohydrolysis of (1-&gt;4)-beta-D-glucosidic linkages in cellulose, lichenin and cereal beta-D-glucans.</text>
        <dbReference type="EC" id="3.2.1.4"/>
    </reaction>
</comment>
<dbReference type="SUPFAM" id="SSF75005">
    <property type="entry name" value="Arabinanase/levansucrase/invertase"/>
    <property type="match status" value="1"/>
</dbReference>
<dbReference type="CDD" id="cd04084">
    <property type="entry name" value="CBM6_xylanase-like"/>
    <property type="match status" value="1"/>
</dbReference>
<evidence type="ECO:0000313" key="16">
    <source>
        <dbReference type="Proteomes" id="UP000245647"/>
    </source>
</evidence>
<dbReference type="EC" id="3.2.1.4" evidence="4"/>
<dbReference type="InterPro" id="IPR012341">
    <property type="entry name" value="6hp_glycosidase-like_sf"/>
</dbReference>
<dbReference type="PRINTS" id="PR00735">
    <property type="entry name" value="GLHYDRLASE8"/>
</dbReference>
<keyword evidence="16" id="KW-1185">Reference proteome</keyword>
<dbReference type="Pfam" id="PF04616">
    <property type="entry name" value="Glyco_hydro_43"/>
    <property type="match status" value="1"/>
</dbReference>
<evidence type="ECO:0000256" key="2">
    <source>
        <dbReference type="ARBA" id="ARBA00009209"/>
    </source>
</evidence>
<dbReference type="AlphaFoldDB" id="A0A2U2PJ22"/>
<keyword evidence="7" id="KW-0378">Hydrolase</keyword>
<dbReference type="EMBL" id="QEAS01000005">
    <property type="protein sequence ID" value="PWG81370.1"/>
    <property type="molecule type" value="Genomic_DNA"/>
</dbReference>
<evidence type="ECO:0000256" key="7">
    <source>
        <dbReference type="ARBA" id="ARBA00022801"/>
    </source>
</evidence>
<evidence type="ECO:0000256" key="3">
    <source>
        <dbReference type="ARBA" id="ARBA00009865"/>
    </source>
</evidence>
<evidence type="ECO:0000256" key="5">
    <source>
        <dbReference type="ARBA" id="ARBA00022651"/>
    </source>
</evidence>
<dbReference type="GO" id="GO:0045493">
    <property type="term" value="P:xylan catabolic process"/>
    <property type="evidence" value="ECO:0007669"/>
    <property type="project" value="UniProtKB-KW"/>
</dbReference>
<keyword evidence="6 13" id="KW-0732">Signal</keyword>
<dbReference type="PROSITE" id="PS51257">
    <property type="entry name" value="PROKAR_LIPOPROTEIN"/>
    <property type="match status" value="1"/>
</dbReference>
<dbReference type="Pfam" id="PF03422">
    <property type="entry name" value="CBM_6"/>
    <property type="match status" value="1"/>
</dbReference>
<comment type="similarity">
    <text evidence="2">Belongs to the glycosyl hydrolase 8 (cellulase D) family.</text>
</comment>
<dbReference type="SMART" id="SM00606">
    <property type="entry name" value="CBD_IV"/>
    <property type="match status" value="1"/>
</dbReference>
<dbReference type="PANTHER" id="PTHR43772:SF2">
    <property type="entry name" value="PUTATIVE (AFU_ORTHOLOGUE AFUA_2G04480)-RELATED"/>
    <property type="match status" value="1"/>
</dbReference>
<proteinExistence type="inferred from homology"/>
<dbReference type="RefSeq" id="WP_109415311.1">
    <property type="nucleotide sequence ID" value="NZ_QEAS01000005.1"/>
</dbReference>
<evidence type="ECO:0000259" key="14">
    <source>
        <dbReference type="PROSITE" id="PS51175"/>
    </source>
</evidence>
<protein>
    <recommendedName>
        <fullName evidence="4">cellulase</fullName>
        <ecNumber evidence="4">3.2.1.4</ecNumber>
    </recommendedName>
</protein>
<dbReference type="Proteomes" id="UP000245647">
    <property type="component" value="Unassembled WGS sequence"/>
</dbReference>
<keyword evidence="8" id="KW-0136">Cellulose degradation</keyword>
<dbReference type="PANTHER" id="PTHR43772">
    <property type="entry name" value="ENDO-1,4-BETA-XYLANASE"/>
    <property type="match status" value="1"/>
</dbReference>
<dbReference type="Pfam" id="PF01270">
    <property type="entry name" value="Glyco_hydro_8"/>
    <property type="match status" value="1"/>
</dbReference>
<evidence type="ECO:0000256" key="8">
    <source>
        <dbReference type="ARBA" id="ARBA00023001"/>
    </source>
</evidence>
<dbReference type="CDD" id="cd08990">
    <property type="entry name" value="GH43_AXH_like"/>
    <property type="match status" value="1"/>
</dbReference>
<dbReference type="PROSITE" id="PS51175">
    <property type="entry name" value="CBM6"/>
    <property type="match status" value="1"/>
</dbReference>
<dbReference type="GO" id="GO:0030246">
    <property type="term" value="F:carbohydrate binding"/>
    <property type="evidence" value="ECO:0007669"/>
    <property type="project" value="InterPro"/>
</dbReference>
<feature type="domain" description="CBM6" evidence="14">
    <location>
        <begin position="323"/>
        <end position="448"/>
    </location>
</feature>
<accession>A0A2U2PJ22</accession>
<organism evidence="15 16">
    <name type="scientific">Pararcticibacter amylolyticus</name>
    <dbReference type="NCBI Taxonomy" id="2173175"/>
    <lineage>
        <taxon>Bacteria</taxon>
        <taxon>Pseudomonadati</taxon>
        <taxon>Bacteroidota</taxon>
        <taxon>Sphingobacteriia</taxon>
        <taxon>Sphingobacteriales</taxon>
        <taxon>Sphingobacteriaceae</taxon>
        <taxon>Pararcticibacter</taxon>
    </lineage>
</organism>
<feature type="chain" id="PRO_5015483704" description="cellulase" evidence="13">
    <location>
        <begin position="24"/>
        <end position="845"/>
    </location>
</feature>
<dbReference type="InterPro" id="IPR023296">
    <property type="entry name" value="Glyco_hydro_beta-prop_sf"/>
</dbReference>
<dbReference type="Gene3D" id="1.50.10.10">
    <property type="match status" value="1"/>
</dbReference>
<dbReference type="GO" id="GO:0016829">
    <property type="term" value="F:lyase activity"/>
    <property type="evidence" value="ECO:0007669"/>
    <property type="project" value="UniProtKB-KW"/>
</dbReference>
<dbReference type="GO" id="GO:0008810">
    <property type="term" value="F:cellulase activity"/>
    <property type="evidence" value="ECO:0007669"/>
    <property type="project" value="UniProtKB-EC"/>
</dbReference>
<keyword evidence="15" id="KW-0456">Lyase</keyword>
<dbReference type="Gene3D" id="2.60.120.260">
    <property type="entry name" value="Galactose-binding domain-like"/>
    <property type="match status" value="1"/>
</dbReference>
<dbReference type="InterPro" id="IPR002037">
    <property type="entry name" value="Glyco_hydro_8"/>
</dbReference>
<evidence type="ECO:0000256" key="9">
    <source>
        <dbReference type="ARBA" id="ARBA00023277"/>
    </source>
</evidence>
<sequence length="845" mass="96244">MFRLSFFLILSFLLTGGSCALFAQNPLISGQYTADPSVRVFGDKVYLYPSHDIPVRPGKGRPGWFCMEDYHVFSSANLTDWTDHGVIVSQNKVPWVKSDTYSMWAPDCIFRNGKYYFYFPAPPADTTLGRGFAIGVAVSDNPAGPFVPEPSPIKNVKGIDPNVFIDKDGQAYLYWSQGHIYGAKLKENMLDLASEPVILQKLPEKGLKEGPYLFERNGIYYMTYPHVENKIERLEYATGDNPLGPFKMAGVIMDESPDGCWTNHHSVINFKGQWYLFYHHNDYSPSFDKNRSVRLDSLFFNADGTIRKVVPSLRGVGLTSATQKIQVDRYSKIGEKGVSVSFVDTADRFRGWKTQFTLPGSWLQYNRVDFAKQAHRTVTLLASSETSGILQIRTNSLSGPVIAEVKIPKSSSWKIVKANLTRSVTGIQNLVLVMKGPGNITLDWLSFGENPEAGAAFYSGNYPNLFRKAGYTQEDIDRKLNKAYHDIFEGPGRIYYTVGDSMAYVSDLKNHDARTEGLSYGMMVAVQLDKKDVFDRIWRWSKKYLQHQEGPRKGYFAWSINPETMKRNAEGSASDGELYYVTSLLFAANRWGNNTGIDYYREARTILDAMWEKDGTGRIFNLFNTTSKQITFVPEGDGYNWTDPSYHLPAFLEVWALYARDGHEQFYRDCADTARAFLHRTCHPETGLNPDYADFSGAPHNTRWMPAAFRFDSWRVPMNIAMDYVWFGKDRVWQESYAQRFQNFLRSKGIDTFEDQFNMDGSRPDFILPAGNVKKLRHSLGLISTAASVSLANTNGKNYDFVHALWKAKLEPYDDGYFDPYYDGLLYLFSLMHLSGKYQIIKPLR</sequence>
<evidence type="ECO:0000256" key="13">
    <source>
        <dbReference type="SAM" id="SignalP"/>
    </source>
</evidence>
<dbReference type="InterPro" id="IPR006584">
    <property type="entry name" value="Cellulose-bd_IV"/>
</dbReference>
<name>A0A2U2PJ22_9SPHI</name>
<gene>
    <name evidence="15" type="ORF">DDR33_08165</name>
</gene>
<keyword evidence="5" id="KW-0858">Xylan degradation</keyword>
<dbReference type="InterPro" id="IPR008979">
    <property type="entry name" value="Galactose-bd-like_sf"/>
</dbReference>
<feature type="signal peptide" evidence="13">
    <location>
        <begin position="1"/>
        <end position="23"/>
    </location>
</feature>
<evidence type="ECO:0000313" key="15">
    <source>
        <dbReference type="EMBL" id="PWG81370.1"/>
    </source>
</evidence>
<evidence type="ECO:0000256" key="4">
    <source>
        <dbReference type="ARBA" id="ARBA00012601"/>
    </source>
</evidence>
<dbReference type="OrthoDB" id="9803461at2"/>
<dbReference type="Gene3D" id="2.115.10.20">
    <property type="entry name" value="Glycosyl hydrolase domain, family 43"/>
    <property type="match status" value="1"/>
</dbReference>
<keyword evidence="9" id="KW-0119">Carbohydrate metabolism</keyword>
<evidence type="ECO:0000256" key="11">
    <source>
        <dbReference type="ARBA" id="ARBA00023326"/>
    </source>
</evidence>
<evidence type="ECO:0000256" key="10">
    <source>
        <dbReference type="ARBA" id="ARBA00023295"/>
    </source>
</evidence>
<dbReference type="SUPFAM" id="SSF48208">
    <property type="entry name" value="Six-hairpin glycosidases"/>
    <property type="match status" value="1"/>
</dbReference>
<keyword evidence="11" id="KW-0624">Polysaccharide degradation</keyword>
<keyword evidence="10" id="KW-0326">Glycosidase</keyword>
<evidence type="ECO:0000256" key="12">
    <source>
        <dbReference type="PIRSR" id="PIRSR606710-2"/>
    </source>
</evidence>
<evidence type="ECO:0000256" key="6">
    <source>
        <dbReference type="ARBA" id="ARBA00022729"/>
    </source>
</evidence>
<feature type="site" description="Important for catalytic activity, responsible for pKa modulation of the active site Glu and correct orientation of both the proton donor and substrate" evidence="12">
    <location>
        <position position="160"/>
    </location>
</feature>
<dbReference type="InterPro" id="IPR006710">
    <property type="entry name" value="Glyco_hydro_43"/>
</dbReference>
<dbReference type="InterPro" id="IPR052176">
    <property type="entry name" value="Glycosyl_Hydrlase_43_Enz"/>
</dbReference>